<dbReference type="STRING" id="112248.SAMN05444392_103208"/>
<protein>
    <submittedName>
        <fullName evidence="1">Uncharacterized protein</fullName>
    </submittedName>
</protein>
<reference evidence="1 2" key="1">
    <citation type="submission" date="2016-11" db="EMBL/GenBank/DDBJ databases">
        <authorList>
            <person name="Jaros S."/>
            <person name="Januszkiewicz K."/>
            <person name="Wedrychowicz H."/>
        </authorList>
    </citation>
    <scope>NUCLEOTIDE SEQUENCE [LARGE SCALE GENOMIC DNA]</scope>
    <source>
        <strain evidence="1 2">DSM 44666</strain>
    </source>
</reference>
<accession>A0A1M4WGC3</accession>
<dbReference type="AlphaFoldDB" id="A0A1M4WGC3"/>
<dbReference type="EMBL" id="FQVL01000003">
    <property type="protein sequence ID" value="SHE80264.1"/>
    <property type="molecule type" value="Genomic_DNA"/>
</dbReference>
<evidence type="ECO:0000313" key="1">
    <source>
        <dbReference type="EMBL" id="SHE80264.1"/>
    </source>
</evidence>
<name>A0A1M4WGC3_9BACL</name>
<dbReference type="Proteomes" id="UP000184476">
    <property type="component" value="Unassembled WGS sequence"/>
</dbReference>
<dbReference type="RefSeq" id="WP_073154296.1">
    <property type="nucleotide sequence ID" value="NZ_FQVL01000003.1"/>
</dbReference>
<gene>
    <name evidence="1" type="ORF">SAMN05444392_103208</name>
</gene>
<evidence type="ECO:0000313" key="2">
    <source>
        <dbReference type="Proteomes" id="UP000184476"/>
    </source>
</evidence>
<keyword evidence="2" id="KW-1185">Reference proteome</keyword>
<organism evidence="1 2">
    <name type="scientific">Seinonella peptonophila</name>
    <dbReference type="NCBI Taxonomy" id="112248"/>
    <lineage>
        <taxon>Bacteria</taxon>
        <taxon>Bacillati</taxon>
        <taxon>Bacillota</taxon>
        <taxon>Bacilli</taxon>
        <taxon>Bacillales</taxon>
        <taxon>Thermoactinomycetaceae</taxon>
        <taxon>Seinonella</taxon>
    </lineage>
</organism>
<sequence>MITIEERVKPNLPPALRLLAHALEQKNFAAIIVFAEGALFARQNPMYQENKNLNYAMSHSALLAENEDLMPYFDAGFQIQDPLSQTKINEESVNTIIEQDVPVQKSEETNYKQVDDQAGKENKSYLDLTFRFLQKSLENKDFDGLKGFLSGYYTAQEYMYGDQENTRQDQRVLMDRLMAGDSKKAIEYAAGVEHGRRVANMSLYHIDQVNEESKKRVKVKTLKERMSALSQDPDRAKEIMMANVVNSRVR</sequence>
<proteinExistence type="predicted"/>